<dbReference type="InterPro" id="IPR011991">
    <property type="entry name" value="ArsR-like_HTH"/>
</dbReference>
<dbReference type="InterPro" id="IPR036390">
    <property type="entry name" value="WH_DNA-bd_sf"/>
</dbReference>
<dbReference type="STRING" id="1147123.SAMN05443428_10439"/>
<dbReference type="PROSITE" id="PS50987">
    <property type="entry name" value="HTH_ARSR_2"/>
    <property type="match status" value="1"/>
</dbReference>
<protein>
    <submittedName>
        <fullName evidence="5">Transcriptional regulator, ArsR family</fullName>
    </submittedName>
</protein>
<dbReference type="InterPro" id="IPR036388">
    <property type="entry name" value="WH-like_DNA-bd_sf"/>
</dbReference>
<evidence type="ECO:0000256" key="3">
    <source>
        <dbReference type="ARBA" id="ARBA00023163"/>
    </source>
</evidence>
<accession>A0A1T4WVA8</accession>
<dbReference type="PRINTS" id="PR00778">
    <property type="entry name" value="HTHARSR"/>
</dbReference>
<dbReference type="SMART" id="SM00418">
    <property type="entry name" value="HTH_ARSR"/>
    <property type="match status" value="1"/>
</dbReference>
<organism evidence="5 6">
    <name type="scientific">Caloramator quimbayensis</name>
    <dbReference type="NCBI Taxonomy" id="1147123"/>
    <lineage>
        <taxon>Bacteria</taxon>
        <taxon>Bacillati</taxon>
        <taxon>Bacillota</taxon>
        <taxon>Clostridia</taxon>
        <taxon>Eubacteriales</taxon>
        <taxon>Clostridiaceae</taxon>
        <taxon>Caloramator</taxon>
    </lineage>
</organism>
<reference evidence="6" key="1">
    <citation type="submission" date="2017-02" db="EMBL/GenBank/DDBJ databases">
        <authorList>
            <person name="Varghese N."/>
            <person name="Submissions S."/>
        </authorList>
    </citation>
    <scope>NUCLEOTIDE SEQUENCE [LARGE SCALE GENOMIC DNA]</scope>
    <source>
        <strain evidence="6">USBA 833</strain>
    </source>
</reference>
<name>A0A1T4WVA8_9CLOT</name>
<evidence type="ECO:0000259" key="4">
    <source>
        <dbReference type="PROSITE" id="PS50987"/>
    </source>
</evidence>
<dbReference type="GO" id="GO:0003700">
    <property type="term" value="F:DNA-binding transcription factor activity"/>
    <property type="evidence" value="ECO:0007669"/>
    <property type="project" value="InterPro"/>
</dbReference>
<dbReference type="Pfam" id="PF01022">
    <property type="entry name" value="HTH_5"/>
    <property type="match status" value="1"/>
</dbReference>
<sequence length="97" mass="11258">MNKEEMIVKVLKALGHPIRFKIVKFLLIEPQCVCKLNENIEFSQSNLSQHIKILKDAGIIKGEKQGLNIEYSIANDNVKHIINMTEKFVEYYLNNIK</sequence>
<keyword evidence="2" id="KW-0238">DNA-binding</keyword>
<dbReference type="Proteomes" id="UP000190105">
    <property type="component" value="Unassembled WGS sequence"/>
</dbReference>
<keyword evidence="3" id="KW-0804">Transcription</keyword>
<dbReference type="EMBL" id="FUYH01000004">
    <property type="protein sequence ID" value="SKA81283.1"/>
    <property type="molecule type" value="Genomic_DNA"/>
</dbReference>
<proteinExistence type="predicted"/>
<dbReference type="NCBIfam" id="NF033788">
    <property type="entry name" value="HTH_metalloreg"/>
    <property type="match status" value="1"/>
</dbReference>
<dbReference type="RefSeq" id="WP_078695674.1">
    <property type="nucleotide sequence ID" value="NZ_FUYH01000004.1"/>
</dbReference>
<dbReference type="AlphaFoldDB" id="A0A1T4WVA8"/>
<dbReference type="Gene3D" id="1.10.10.10">
    <property type="entry name" value="Winged helix-like DNA-binding domain superfamily/Winged helix DNA-binding domain"/>
    <property type="match status" value="1"/>
</dbReference>
<keyword evidence="6" id="KW-1185">Reference proteome</keyword>
<dbReference type="OrthoDB" id="9798835at2"/>
<dbReference type="InterPro" id="IPR051081">
    <property type="entry name" value="HTH_MetalResp_TranReg"/>
</dbReference>
<dbReference type="PANTHER" id="PTHR33154:SF36">
    <property type="entry name" value="TRANSCRIPTIONAL REGULATOR"/>
    <property type="match status" value="1"/>
</dbReference>
<feature type="domain" description="HTH arsR-type" evidence="4">
    <location>
        <begin position="1"/>
        <end position="96"/>
    </location>
</feature>
<dbReference type="InterPro" id="IPR001845">
    <property type="entry name" value="HTH_ArsR_DNA-bd_dom"/>
</dbReference>
<evidence type="ECO:0000313" key="5">
    <source>
        <dbReference type="EMBL" id="SKA81283.1"/>
    </source>
</evidence>
<evidence type="ECO:0000256" key="2">
    <source>
        <dbReference type="ARBA" id="ARBA00023125"/>
    </source>
</evidence>
<dbReference type="SUPFAM" id="SSF46785">
    <property type="entry name" value="Winged helix' DNA-binding domain"/>
    <property type="match status" value="1"/>
</dbReference>
<evidence type="ECO:0000256" key="1">
    <source>
        <dbReference type="ARBA" id="ARBA00023015"/>
    </source>
</evidence>
<evidence type="ECO:0000313" key="6">
    <source>
        <dbReference type="Proteomes" id="UP000190105"/>
    </source>
</evidence>
<keyword evidence="1" id="KW-0805">Transcription regulation</keyword>
<dbReference type="PANTHER" id="PTHR33154">
    <property type="entry name" value="TRANSCRIPTIONAL REGULATOR, ARSR FAMILY"/>
    <property type="match status" value="1"/>
</dbReference>
<dbReference type="CDD" id="cd00090">
    <property type="entry name" value="HTH_ARSR"/>
    <property type="match status" value="1"/>
</dbReference>
<gene>
    <name evidence="5" type="ORF">SAMN05443428_10439</name>
</gene>
<dbReference type="GO" id="GO:0003677">
    <property type="term" value="F:DNA binding"/>
    <property type="evidence" value="ECO:0007669"/>
    <property type="project" value="UniProtKB-KW"/>
</dbReference>